<proteinExistence type="predicted"/>
<feature type="transmembrane region" description="Helical" evidence="1">
    <location>
        <begin position="53"/>
        <end position="70"/>
    </location>
</feature>
<gene>
    <name evidence="2" type="ORF">S06H3_10596</name>
</gene>
<organism evidence="2">
    <name type="scientific">marine sediment metagenome</name>
    <dbReference type="NCBI Taxonomy" id="412755"/>
    <lineage>
        <taxon>unclassified sequences</taxon>
        <taxon>metagenomes</taxon>
        <taxon>ecological metagenomes</taxon>
    </lineage>
</organism>
<feature type="transmembrane region" description="Helical" evidence="1">
    <location>
        <begin position="106"/>
        <end position="125"/>
    </location>
</feature>
<reference evidence="2" key="1">
    <citation type="journal article" date="2014" name="Front. Microbiol.">
        <title>High frequency of phylogenetically diverse reductive dehalogenase-homologous genes in deep subseafloor sedimentary metagenomes.</title>
        <authorList>
            <person name="Kawai M."/>
            <person name="Futagami T."/>
            <person name="Toyoda A."/>
            <person name="Takaki Y."/>
            <person name="Nishi S."/>
            <person name="Hori S."/>
            <person name="Arai W."/>
            <person name="Tsubouchi T."/>
            <person name="Morono Y."/>
            <person name="Uchiyama I."/>
            <person name="Ito T."/>
            <person name="Fujiyama A."/>
            <person name="Inagaki F."/>
            <person name="Takami H."/>
        </authorList>
    </citation>
    <scope>NUCLEOTIDE SEQUENCE</scope>
    <source>
        <strain evidence="2">Expedition CK06-06</strain>
    </source>
</reference>
<dbReference type="AlphaFoldDB" id="X1LTP2"/>
<name>X1LTP2_9ZZZZ</name>
<keyword evidence="1" id="KW-1133">Transmembrane helix</keyword>
<sequence>MKELNKLSEIENQSFPVISNKFLNKIVNCYGIGFFFILIFVGLLAFFTSNFEVVLNTTFLSLLLISLTFLTKFENAFLNSMLSLSFCWFISMCTLLIPIIDDLMSFFRDFLLHFIIALFQLFLIVSL</sequence>
<comment type="caution">
    <text evidence="2">The sequence shown here is derived from an EMBL/GenBank/DDBJ whole genome shotgun (WGS) entry which is preliminary data.</text>
</comment>
<evidence type="ECO:0000313" key="2">
    <source>
        <dbReference type="EMBL" id="GAI09186.1"/>
    </source>
</evidence>
<keyword evidence="1" id="KW-0472">Membrane</keyword>
<feature type="non-terminal residue" evidence="2">
    <location>
        <position position="127"/>
    </location>
</feature>
<protein>
    <submittedName>
        <fullName evidence="2">Uncharacterized protein</fullName>
    </submittedName>
</protein>
<feature type="transmembrane region" description="Helical" evidence="1">
    <location>
        <begin position="82"/>
        <end position="100"/>
    </location>
</feature>
<dbReference type="EMBL" id="BARV01004942">
    <property type="protein sequence ID" value="GAI09186.1"/>
    <property type="molecule type" value="Genomic_DNA"/>
</dbReference>
<feature type="transmembrane region" description="Helical" evidence="1">
    <location>
        <begin position="27"/>
        <end position="47"/>
    </location>
</feature>
<accession>X1LTP2</accession>
<evidence type="ECO:0000256" key="1">
    <source>
        <dbReference type="SAM" id="Phobius"/>
    </source>
</evidence>
<keyword evidence="1" id="KW-0812">Transmembrane</keyword>